<protein>
    <submittedName>
        <fullName evidence="1">PEP-CTERM sorting domain-containing protein</fullName>
    </submittedName>
</protein>
<gene>
    <name evidence="1" type="ORF">BH720_023880</name>
</gene>
<evidence type="ECO:0000313" key="1">
    <source>
        <dbReference type="EMBL" id="XPM62658.1"/>
    </source>
</evidence>
<evidence type="ECO:0000313" key="2">
    <source>
        <dbReference type="Proteomes" id="UP000095472"/>
    </source>
</evidence>
<reference evidence="1 2" key="1">
    <citation type="journal article" date="2016" name="Genome Announc.">
        <title>Draft Genome Sequence of the Thermotolerant Cyanobacterium Desertifilum sp. IPPAS B-1220.</title>
        <authorList>
            <person name="Mironov K.S."/>
            <person name="Sinetova M.A."/>
            <person name="Bolatkhan K."/>
            <person name="Zayadan B.K."/>
            <person name="Ustinova V.V."/>
            <person name="Kupriyanova E.V."/>
            <person name="Skrypnik A.N."/>
            <person name="Gogoleva N.E."/>
            <person name="Gogolev Y.V."/>
            <person name="Los D.A."/>
        </authorList>
    </citation>
    <scope>NUCLEOTIDE SEQUENCE [LARGE SCALE GENOMIC DNA]</scope>
    <source>
        <strain evidence="1 2">IPPAS B-1220</strain>
    </source>
</reference>
<accession>A0ACD5GPJ6</accession>
<organism evidence="1 2">
    <name type="scientific">Desertifilum tharense IPPAS B-1220</name>
    <dbReference type="NCBI Taxonomy" id="1781255"/>
    <lineage>
        <taxon>Bacteria</taxon>
        <taxon>Bacillati</taxon>
        <taxon>Cyanobacteriota</taxon>
        <taxon>Cyanophyceae</taxon>
        <taxon>Desertifilales</taxon>
        <taxon>Desertifilaceae</taxon>
        <taxon>Desertifilum</taxon>
    </lineage>
</organism>
<keyword evidence="2" id="KW-1185">Reference proteome</keyword>
<proteinExistence type="predicted"/>
<sequence>MKLNKLAFSLALATLGFVSVPAAAQAFTLSSSPSFTDTEFINLLNTGEFTELFVAESRIGNNANNGDRELGINNAAFAPVAQGHRTWQSGTPVDFILEYTGNLVNYIVGGQTLSSTAFSDPVTDIFLRTRAATRKDAQGNITAQSSMELTNLLLNGKSLGSLLSSTYDSLLNSDIDYLRVSGLTGPFTLTGTSIMTWTGTRPTGSNLAYQIKVGTSPETESVPEPGMVLALSLGAGAIATRKRKQSQTAS</sequence>
<dbReference type="Proteomes" id="UP000095472">
    <property type="component" value="Chromosome"/>
</dbReference>
<dbReference type="EMBL" id="CP182909">
    <property type="protein sequence ID" value="XPM62658.1"/>
    <property type="molecule type" value="Genomic_DNA"/>
</dbReference>
<name>A0ACD5GPJ6_9CYAN</name>